<dbReference type="EMBL" id="CAJFCV020000005">
    <property type="protein sequence ID" value="CAG9122053.1"/>
    <property type="molecule type" value="Genomic_DNA"/>
</dbReference>
<keyword evidence="1" id="KW-0472">Membrane</keyword>
<accession>A0A1I7SBE6</accession>
<reference evidence="5" key="1">
    <citation type="submission" date="2016-11" db="UniProtKB">
        <authorList>
            <consortium name="WormBaseParasite"/>
        </authorList>
    </citation>
    <scope>IDENTIFICATION</scope>
</reference>
<keyword evidence="1" id="KW-0812">Transmembrane</keyword>
<gene>
    <name evidence="2" type="ORF">BXYJ_LOCUS11248</name>
</gene>
<protein>
    <submittedName>
        <fullName evidence="2">(pine wood nematode) hypothetical protein</fullName>
    </submittedName>
</protein>
<name>A0A1I7SBE6_BURXY</name>
<proteinExistence type="predicted"/>
<keyword evidence="4" id="KW-1185">Reference proteome</keyword>
<keyword evidence="1" id="KW-1133">Transmembrane helix</keyword>
<dbReference type="WBParaSite" id="BXY_1034400.1">
    <property type="protein sequence ID" value="BXY_1034400.1"/>
    <property type="gene ID" value="BXY_1034400"/>
</dbReference>
<dbReference type="Proteomes" id="UP000582659">
    <property type="component" value="Unassembled WGS sequence"/>
</dbReference>
<evidence type="ECO:0000256" key="1">
    <source>
        <dbReference type="SAM" id="Phobius"/>
    </source>
</evidence>
<organism evidence="3 5">
    <name type="scientific">Bursaphelenchus xylophilus</name>
    <name type="common">Pinewood nematode worm</name>
    <name type="synonym">Aphelenchoides xylophilus</name>
    <dbReference type="NCBI Taxonomy" id="6326"/>
    <lineage>
        <taxon>Eukaryota</taxon>
        <taxon>Metazoa</taxon>
        <taxon>Ecdysozoa</taxon>
        <taxon>Nematoda</taxon>
        <taxon>Chromadorea</taxon>
        <taxon>Rhabditida</taxon>
        <taxon>Tylenchina</taxon>
        <taxon>Tylenchomorpha</taxon>
        <taxon>Aphelenchoidea</taxon>
        <taxon>Aphelenchoididae</taxon>
        <taxon>Bursaphelenchus</taxon>
    </lineage>
</organism>
<sequence length="277" mass="31641">MVAPLECIKLEDTFQGTKPNGFEIITHDFAPTRVIVEYRYNSVWKNVTRKPLDLVDKDEEGFQSYRVFLNQVGEEVKVGVSGLRTDFRVCPIFNKTFVEKNCEPKQYSFFELLGSSMAKIGCNAETRPENKLYSPTGEVVTSYKQETTDNFDCQSMVGVFDKKLVFRKNGSDECKQLDWEGKKWDPSPCQPAEYNLTSSNRFLLSLKYLIVMFESSSCTRPAQLSPEFLDNTYVEFMNHKGADTTDTTATKNCATNSSICGWILMALVFGQIFYFKL</sequence>
<dbReference type="AlphaFoldDB" id="A0A1I7SBE6"/>
<reference evidence="2" key="2">
    <citation type="submission" date="2020-09" db="EMBL/GenBank/DDBJ databases">
        <authorList>
            <person name="Kikuchi T."/>
        </authorList>
    </citation>
    <scope>NUCLEOTIDE SEQUENCE</scope>
    <source>
        <strain evidence="2">Ka4C1</strain>
    </source>
</reference>
<evidence type="ECO:0000313" key="4">
    <source>
        <dbReference type="Proteomes" id="UP000659654"/>
    </source>
</evidence>
<evidence type="ECO:0000313" key="5">
    <source>
        <dbReference type="WBParaSite" id="BXY_1034400.1"/>
    </source>
</evidence>
<feature type="transmembrane region" description="Helical" evidence="1">
    <location>
        <begin position="254"/>
        <end position="275"/>
    </location>
</feature>
<evidence type="ECO:0000313" key="2">
    <source>
        <dbReference type="EMBL" id="CAD5230972.1"/>
    </source>
</evidence>
<dbReference type="Proteomes" id="UP000095284">
    <property type="component" value="Unplaced"/>
</dbReference>
<dbReference type="Proteomes" id="UP000659654">
    <property type="component" value="Unassembled WGS sequence"/>
</dbReference>
<dbReference type="EMBL" id="CAJFDI010000005">
    <property type="protein sequence ID" value="CAD5230972.1"/>
    <property type="molecule type" value="Genomic_DNA"/>
</dbReference>
<evidence type="ECO:0000313" key="3">
    <source>
        <dbReference type="Proteomes" id="UP000095284"/>
    </source>
</evidence>